<organism evidence="1 2">
    <name type="scientific">Xanthomonas bromi</name>
    <dbReference type="NCBI Taxonomy" id="56449"/>
    <lineage>
        <taxon>Bacteria</taxon>
        <taxon>Pseudomonadati</taxon>
        <taxon>Pseudomonadota</taxon>
        <taxon>Gammaproteobacteria</taxon>
        <taxon>Lysobacterales</taxon>
        <taxon>Lysobacteraceae</taxon>
        <taxon>Xanthomonas</taxon>
    </lineage>
</organism>
<reference evidence="1 2" key="1">
    <citation type="submission" date="2016-08" db="EMBL/GenBank/DDBJ databases">
        <title>Evolution of the type three secretion system and type three effector repertoires in Xanthomonas.</title>
        <authorList>
            <person name="Merda D."/>
            <person name="Briand M."/>
            <person name="Bosis E."/>
            <person name="Rousseau C."/>
            <person name="Portier P."/>
            <person name="Jacques M.-A."/>
            <person name="Fischer-Le Saux M."/>
        </authorList>
    </citation>
    <scope>NUCLEOTIDE SEQUENCE [LARGE SCALE GENOMIC DNA]</scope>
    <source>
        <strain evidence="1 2">CFBP1976</strain>
    </source>
</reference>
<evidence type="ECO:0000313" key="1">
    <source>
        <dbReference type="EMBL" id="PPV05235.1"/>
    </source>
</evidence>
<dbReference type="EMBL" id="MDCE01000034">
    <property type="protein sequence ID" value="PPV05235.1"/>
    <property type="molecule type" value="Genomic_DNA"/>
</dbReference>
<protein>
    <submittedName>
        <fullName evidence="1">Uncharacterized protein</fullName>
    </submittedName>
</protein>
<name>A0ABX5BLK3_9XANT</name>
<accession>A0ABX5BLK3</accession>
<keyword evidence="2" id="KW-1185">Reference proteome</keyword>
<dbReference type="Proteomes" id="UP000239710">
    <property type="component" value="Unassembled WGS sequence"/>
</dbReference>
<evidence type="ECO:0000313" key="2">
    <source>
        <dbReference type="Proteomes" id="UP000239710"/>
    </source>
</evidence>
<proteinExistence type="predicted"/>
<sequence>MEGATKDMEGAHMQAWAVVMAMTITREALPATTERRRKASVRKRIRRPDMLLEALKMPPSRSRDSLI</sequence>
<comment type="caution">
    <text evidence="1">The sequence shown here is derived from an EMBL/GenBank/DDBJ whole genome shotgun (WGS) entry which is preliminary data.</text>
</comment>
<gene>
    <name evidence="1" type="ORF">XbrCFBP1976_18275</name>
</gene>